<evidence type="ECO:0000256" key="8">
    <source>
        <dbReference type="ARBA" id="ARBA00023136"/>
    </source>
</evidence>
<dbReference type="PANTHER" id="PTHR32502:SF5">
    <property type="entry name" value="N-ACETYLGALACTOSAMINE PERMEASE IID COMPONENT-RELATED"/>
    <property type="match status" value="1"/>
</dbReference>
<feature type="transmembrane region" description="Helical" evidence="9">
    <location>
        <begin position="107"/>
        <end position="130"/>
    </location>
</feature>
<dbReference type="Proteomes" id="UP000277864">
    <property type="component" value="Unassembled WGS sequence"/>
</dbReference>
<keyword evidence="6 9" id="KW-0812">Transmembrane</keyword>
<feature type="transmembrane region" description="Helical" evidence="9">
    <location>
        <begin position="243"/>
        <end position="261"/>
    </location>
</feature>
<dbReference type="PROSITE" id="PS51108">
    <property type="entry name" value="PTS_EIID"/>
    <property type="match status" value="1"/>
</dbReference>
<dbReference type="EMBL" id="PXZH01000003">
    <property type="protein sequence ID" value="RST89085.1"/>
    <property type="molecule type" value="Genomic_DNA"/>
</dbReference>
<evidence type="ECO:0000256" key="7">
    <source>
        <dbReference type="ARBA" id="ARBA00022989"/>
    </source>
</evidence>
<evidence type="ECO:0000256" key="3">
    <source>
        <dbReference type="ARBA" id="ARBA00022475"/>
    </source>
</evidence>
<keyword evidence="3" id="KW-1003">Cell membrane</keyword>
<proteinExistence type="predicted"/>
<name>A0A429Z5W2_9ENTE</name>
<keyword evidence="4" id="KW-0762">Sugar transport</keyword>
<dbReference type="AlphaFoldDB" id="A0A429Z5W2"/>
<dbReference type="NCBIfam" id="NF007359">
    <property type="entry name" value="PRK09855.1"/>
    <property type="match status" value="1"/>
</dbReference>
<evidence type="ECO:0000313" key="11">
    <source>
        <dbReference type="Proteomes" id="UP000277864"/>
    </source>
</evidence>
<evidence type="ECO:0000256" key="5">
    <source>
        <dbReference type="ARBA" id="ARBA00022683"/>
    </source>
</evidence>
<keyword evidence="7 9" id="KW-1133">Transmembrane helix</keyword>
<dbReference type="PANTHER" id="PTHR32502">
    <property type="entry name" value="N-ACETYLGALACTOSAMINE PERMEASE II COMPONENT-RELATED"/>
    <property type="match status" value="1"/>
</dbReference>
<gene>
    <name evidence="10" type="ORF">C7P63_07300</name>
</gene>
<evidence type="ECO:0000256" key="2">
    <source>
        <dbReference type="ARBA" id="ARBA00022448"/>
    </source>
</evidence>
<dbReference type="RefSeq" id="WP_125943512.1">
    <property type="nucleotide sequence ID" value="NZ_PXZH01000003.1"/>
</dbReference>
<evidence type="ECO:0000256" key="4">
    <source>
        <dbReference type="ARBA" id="ARBA00022597"/>
    </source>
</evidence>
<keyword evidence="8 9" id="KW-0472">Membrane</keyword>
<dbReference type="InterPro" id="IPR050303">
    <property type="entry name" value="GatZ_KbaZ_carbometab"/>
</dbReference>
<organism evidence="10 11">
    <name type="scientific">Vagococcus humatus</name>
    <dbReference type="NCBI Taxonomy" id="1889241"/>
    <lineage>
        <taxon>Bacteria</taxon>
        <taxon>Bacillati</taxon>
        <taxon>Bacillota</taxon>
        <taxon>Bacilli</taxon>
        <taxon>Lactobacillales</taxon>
        <taxon>Enterococcaceae</taxon>
        <taxon>Vagococcus</taxon>
    </lineage>
</organism>
<dbReference type="Pfam" id="PF03613">
    <property type="entry name" value="EIID-AGA"/>
    <property type="match status" value="1"/>
</dbReference>
<protein>
    <submittedName>
        <fullName evidence="10">PTS N-acetylgalactosamine transporter subunit IID</fullName>
    </submittedName>
</protein>
<keyword evidence="2" id="KW-0813">Transport</keyword>
<dbReference type="GO" id="GO:0005886">
    <property type="term" value="C:plasma membrane"/>
    <property type="evidence" value="ECO:0007669"/>
    <property type="project" value="UniProtKB-SubCell"/>
</dbReference>
<keyword evidence="11" id="KW-1185">Reference proteome</keyword>
<comment type="subcellular location">
    <subcellularLocation>
        <location evidence="1">Cell membrane</location>
        <topology evidence="1">Multi-pass membrane protein</topology>
    </subcellularLocation>
</comment>
<dbReference type="GO" id="GO:0009401">
    <property type="term" value="P:phosphoenolpyruvate-dependent sugar phosphotransferase system"/>
    <property type="evidence" value="ECO:0007669"/>
    <property type="project" value="UniProtKB-KW"/>
</dbReference>
<keyword evidence="5" id="KW-0598">Phosphotransferase system</keyword>
<evidence type="ECO:0000313" key="10">
    <source>
        <dbReference type="EMBL" id="RST89085.1"/>
    </source>
</evidence>
<evidence type="ECO:0000256" key="9">
    <source>
        <dbReference type="SAM" id="Phobius"/>
    </source>
</evidence>
<sequence>MESKELNQKLTSKDLTRLAMRSCLLQSAFSYERMQAGGWTWAQVPLWKKIFGDDKKALSEAMTDNMEFINTSPPMVSLLMGLLMSLEEQRVDRQTIKGLKNALFGPLAGIGDAIFWFTIMPIVGGIAASFASKGNILGPIIFMIVYFGIFLLRIPFARMGYNLGAKAIDVIQENSEIISRVATIMGLTVIGALISSYVTLSLTVKIGDVSLQKDFLDKIFPNILPLAFTFLLYGLLKKKMSPIVLILLTFIMAIVCSFFGIM</sequence>
<reference evidence="10 11" key="1">
    <citation type="submission" date="2018-03" db="EMBL/GenBank/DDBJ databases">
        <authorList>
            <person name="Gulvik C.A."/>
        </authorList>
    </citation>
    <scope>NUCLEOTIDE SEQUENCE [LARGE SCALE GENOMIC DNA]</scope>
    <source>
        <strain evidence="10 11">JCM 31581</strain>
    </source>
</reference>
<feature type="transmembrane region" description="Helical" evidence="9">
    <location>
        <begin position="136"/>
        <end position="156"/>
    </location>
</feature>
<comment type="caution">
    <text evidence="10">The sequence shown here is derived from an EMBL/GenBank/DDBJ whole genome shotgun (WGS) entry which is preliminary data.</text>
</comment>
<evidence type="ECO:0000256" key="6">
    <source>
        <dbReference type="ARBA" id="ARBA00022692"/>
    </source>
</evidence>
<feature type="transmembrane region" description="Helical" evidence="9">
    <location>
        <begin position="219"/>
        <end position="236"/>
    </location>
</feature>
<accession>A0A429Z5W2</accession>
<evidence type="ECO:0000256" key="1">
    <source>
        <dbReference type="ARBA" id="ARBA00004651"/>
    </source>
</evidence>
<dbReference type="OrthoDB" id="9795582at2"/>
<dbReference type="InterPro" id="IPR004704">
    <property type="entry name" value="PTS_IID_man"/>
</dbReference>
<feature type="transmembrane region" description="Helical" evidence="9">
    <location>
        <begin position="177"/>
        <end position="199"/>
    </location>
</feature>